<evidence type="ECO:0000313" key="8">
    <source>
        <dbReference type="EMBL" id="KAJ8939545.1"/>
    </source>
</evidence>
<reference evidence="8" key="1">
    <citation type="journal article" date="2023" name="Insect Mol. Biol.">
        <title>Genome sequencing provides insights into the evolution of gene families encoding plant cell wall-degrading enzymes in longhorned beetles.</title>
        <authorList>
            <person name="Shin N.R."/>
            <person name="Okamura Y."/>
            <person name="Kirsch R."/>
            <person name="Pauchet Y."/>
        </authorList>
    </citation>
    <scope>NUCLEOTIDE SEQUENCE</scope>
    <source>
        <strain evidence="8">AMC_N1</strain>
    </source>
</reference>
<feature type="transmembrane region" description="Helical" evidence="7">
    <location>
        <begin position="50"/>
        <end position="74"/>
    </location>
</feature>
<evidence type="ECO:0000256" key="2">
    <source>
        <dbReference type="ARBA" id="ARBA00006058"/>
    </source>
</evidence>
<accession>A0AAV8XM51</accession>
<feature type="transmembrane region" description="Helical" evidence="7">
    <location>
        <begin position="102"/>
        <end position="124"/>
    </location>
</feature>
<evidence type="ECO:0000256" key="7">
    <source>
        <dbReference type="SAM" id="Phobius"/>
    </source>
</evidence>
<keyword evidence="4 7" id="KW-1133">Transmembrane helix</keyword>
<feature type="non-terminal residue" evidence="8">
    <location>
        <position position="1"/>
    </location>
</feature>
<comment type="similarity">
    <text evidence="2">Belongs to the prominin family.</text>
</comment>
<dbReference type="InterPro" id="IPR008795">
    <property type="entry name" value="Prominin"/>
</dbReference>
<evidence type="ECO:0000256" key="3">
    <source>
        <dbReference type="ARBA" id="ARBA00022692"/>
    </source>
</evidence>
<keyword evidence="9" id="KW-1185">Reference proteome</keyword>
<comment type="subcellular location">
    <subcellularLocation>
        <location evidence="1">Membrane</location>
        <topology evidence="1">Multi-pass membrane protein</topology>
    </subcellularLocation>
</comment>
<dbReference type="AlphaFoldDB" id="A0AAV8XM51"/>
<protein>
    <submittedName>
        <fullName evidence="8">Uncharacterized protein</fullName>
    </submittedName>
</protein>
<dbReference type="PANTHER" id="PTHR22730:SF1">
    <property type="entry name" value="PROMININ-LIKE PROTEIN"/>
    <property type="match status" value="1"/>
</dbReference>
<dbReference type="GO" id="GO:0016020">
    <property type="term" value="C:membrane"/>
    <property type="evidence" value="ECO:0007669"/>
    <property type="project" value="UniProtKB-SubCell"/>
</dbReference>
<dbReference type="EMBL" id="JAPWTK010000483">
    <property type="protein sequence ID" value="KAJ8939545.1"/>
    <property type="molecule type" value="Genomic_DNA"/>
</dbReference>
<evidence type="ECO:0000256" key="1">
    <source>
        <dbReference type="ARBA" id="ARBA00004141"/>
    </source>
</evidence>
<evidence type="ECO:0000313" key="9">
    <source>
        <dbReference type="Proteomes" id="UP001162162"/>
    </source>
</evidence>
<dbReference type="Pfam" id="PF05478">
    <property type="entry name" value="Prominin"/>
    <property type="match status" value="1"/>
</dbReference>
<proteinExistence type="inferred from homology"/>
<organism evidence="8 9">
    <name type="scientific">Aromia moschata</name>
    <dbReference type="NCBI Taxonomy" id="1265417"/>
    <lineage>
        <taxon>Eukaryota</taxon>
        <taxon>Metazoa</taxon>
        <taxon>Ecdysozoa</taxon>
        <taxon>Arthropoda</taxon>
        <taxon>Hexapoda</taxon>
        <taxon>Insecta</taxon>
        <taxon>Pterygota</taxon>
        <taxon>Neoptera</taxon>
        <taxon>Endopterygota</taxon>
        <taxon>Coleoptera</taxon>
        <taxon>Polyphaga</taxon>
        <taxon>Cucujiformia</taxon>
        <taxon>Chrysomeloidea</taxon>
        <taxon>Cerambycidae</taxon>
        <taxon>Cerambycinae</taxon>
        <taxon>Callichromatini</taxon>
        <taxon>Aromia</taxon>
    </lineage>
</organism>
<sequence length="280" mass="30767">DPELNYPAHRAYIFKIRGLYTSNGQTSFKPHCTCSIFSVFARTQLLKLEVLLVVWLMLWAVLSLCLPVAVAVSVCCSSNVRRLNEEFSSASTTAAERWTGRLLGLILHLLLVLLLLPIILVLAGNEQLSRSISRSPATADIIFEDINTFVKNTHMQISFVVTSSTDITIEAIRKDLQAVDVLLGKPYQQEISSETGIDRALVGLEDLKISAAKVTALVSDLLSDCIAARTAASLLQDQLREIARQLAVAKQQCSTKDRALCYTLQYSGFDVSFSVDNVSA</sequence>
<gene>
    <name evidence="8" type="ORF">NQ318_011329</name>
</gene>
<keyword evidence="5 7" id="KW-0472">Membrane</keyword>
<comment type="caution">
    <text evidence="8">The sequence shown here is derived from an EMBL/GenBank/DDBJ whole genome shotgun (WGS) entry which is preliminary data.</text>
</comment>
<keyword evidence="6" id="KW-0325">Glycoprotein</keyword>
<evidence type="ECO:0000256" key="6">
    <source>
        <dbReference type="ARBA" id="ARBA00023180"/>
    </source>
</evidence>
<name>A0AAV8XM51_9CUCU</name>
<keyword evidence="3 7" id="KW-0812">Transmembrane</keyword>
<dbReference type="Proteomes" id="UP001162162">
    <property type="component" value="Unassembled WGS sequence"/>
</dbReference>
<dbReference type="PANTHER" id="PTHR22730">
    <property type="entry name" value="PROMININ PROM PROTEIN"/>
    <property type="match status" value="1"/>
</dbReference>
<evidence type="ECO:0000256" key="5">
    <source>
        <dbReference type="ARBA" id="ARBA00023136"/>
    </source>
</evidence>
<evidence type="ECO:0000256" key="4">
    <source>
        <dbReference type="ARBA" id="ARBA00022989"/>
    </source>
</evidence>